<feature type="transmembrane region" description="Helical" evidence="1">
    <location>
        <begin position="252"/>
        <end position="273"/>
    </location>
</feature>
<dbReference type="InterPro" id="IPR007217">
    <property type="entry name" value="Per1-like"/>
</dbReference>
<feature type="transmembrane region" description="Helical" evidence="1">
    <location>
        <begin position="228"/>
        <end position="246"/>
    </location>
</feature>
<evidence type="ECO:0000313" key="2">
    <source>
        <dbReference type="EMBL" id="KAK9072460.1"/>
    </source>
</evidence>
<keyword evidence="1" id="KW-0812">Transmembrane</keyword>
<dbReference type="PANTHER" id="PTHR13148:SF20">
    <property type="entry name" value="POST-GPI ATTACHMENT TO PROTEINS FACTOR 3"/>
    <property type="match status" value="1"/>
</dbReference>
<dbReference type="Pfam" id="PF04080">
    <property type="entry name" value="Per1"/>
    <property type="match status" value="1"/>
</dbReference>
<dbReference type="GO" id="GO:0000139">
    <property type="term" value="C:Golgi membrane"/>
    <property type="evidence" value="ECO:0007669"/>
    <property type="project" value="UniProtKB-SubCell"/>
</dbReference>
<keyword evidence="3" id="KW-1185">Reference proteome</keyword>
<feature type="transmembrane region" description="Helical" evidence="1">
    <location>
        <begin position="168"/>
        <end position="186"/>
    </location>
</feature>
<organism evidence="2 3">
    <name type="scientific">Deinandra increscens subsp. villosa</name>
    <dbReference type="NCBI Taxonomy" id="3103831"/>
    <lineage>
        <taxon>Eukaryota</taxon>
        <taxon>Viridiplantae</taxon>
        <taxon>Streptophyta</taxon>
        <taxon>Embryophyta</taxon>
        <taxon>Tracheophyta</taxon>
        <taxon>Spermatophyta</taxon>
        <taxon>Magnoliopsida</taxon>
        <taxon>eudicotyledons</taxon>
        <taxon>Gunneridae</taxon>
        <taxon>Pentapetalae</taxon>
        <taxon>asterids</taxon>
        <taxon>campanulids</taxon>
        <taxon>Asterales</taxon>
        <taxon>Asteraceae</taxon>
        <taxon>Asteroideae</taxon>
        <taxon>Heliantheae alliance</taxon>
        <taxon>Madieae</taxon>
        <taxon>Madiinae</taxon>
        <taxon>Deinandra</taxon>
    </lineage>
</organism>
<comment type="caution">
    <text evidence="2">The sequence shown here is derived from an EMBL/GenBank/DDBJ whole genome shotgun (WGS) entry which is preliminary data.</text>
</comment>
<feature type="transmembrane region" description="Helical" evidence="1">
    <location>
        <begin position="315"/>
        <end position="332"/>
    </location>
</feature>
<evidence type="ECO:0000256" key="1">
    <source>
        <dbReference type="RuleBase" id="RU365066"/>
    </source>
</evidence>
<dbReference type="GO" id="GO:0005789">
    <property type="term" value="C:endoplasmic reticulum membrane"/>
    <property type="evidence" value="ECO:0007669"/>
    <property type="project" value="TreeGrafter"/>
</dbReference>
<gene>
    <name evidence="2" type="ORF">SSX86_008894</name>
</gene>
<feature type="transmembrane region" description="Helical" evidence="1">
    <location>
        <begin position="198"/>
        <end position="216"/>
    </location>
</feature>
<keyword evidence="1" id="KW-1133">Transmembrane helix</keyword>
<dbReference type="PANTHER" id="PTHR13148">
    <property type="entry name" value="PER1-RELATED"/>
    <property type="match status" value="1"/>
</dbReference>
<proteinExistence type="inferred from homology"/>
<feature type="transmembrane region" description="Helical" evidence="1">
    <location>
        <begin position="130"/>
        <end position="156"/>
    </location>
</feature>
<keyword evidence="1" id="KW-0333">Golgi apparatus</keyword>
<protein>
    <recommendedName>
        <fullName evidence="1">Post-GPI attachment to proteins factor 3</fullName>
    </recommendedName>
</protein>
<comment type="similarity">
    <text evidence="1">Belongs to the PGAP3 family.</text>
</comment>
<keyword evidence="1" id="KW-0337">GPI-anchor biosynthesis</keyword>
<evidence type="ECO:0000313" key="3">
    <source>
        <dbReference type="Proteomes" id="UP001408789"/>
    </source>
</evidence>
<name>A0AAP0DC72_9ASTR</name>
<feature type="transmembrane region" description="Helical" evidence="1">
    <location>
        <begin position="7"/>
        <end position="27"/>
    </location>
</feature>
<dbReference type="GO" id="GO:0016788">
    <property type="term" value="F:hydrolase activity, acting on ester bonds"/>
    <property type="evidence" value="ECO:0007669"/>
    <property type="project" value="TreeGrafter"/>
</dbReference>
<keyword evidence="1" id="KW-0472">Membrane</keyword>
<comment type="caution">
    <text evidence="1">Lacks conserved residue(s) required for the propagation of feature annotation.</text>
</comment>
<sequence length="360" mass="40789">MARSRRLPLVSVIIFVFMWLAAGVITASDGDADPIYLDCVERGEKTGCVGHVLLRFLDGNMNVTSGKGKSDPWYQQEPLYIKWKKWDCLSGYRYQCMLVREEERAKAGETPVKYHGKWPLKRALGIEEPVAVALSAINLALQFHGWVSFFILVNYAMPASQTYYEYTGLWHIYGALSMNFLFWSVVYHSRDVEMTEKLHYSSAAAILGFSLIVAILRAFNVTSEATRVMVAAPLTAFVTTHILYLNCYQFDYGLHVKVCLTMAVAQLLVWVVWASVSNHPSRWKIRLVAVGECLIIFLQIYDFTPFGGVLDAHGISHAIAIPLSYISWGFIYDDNGYQKMALQKKENRRTTLSALSNIFC</sequence>
<reference evidence="2 3" key="1">
    <citation type="submission" date="2024-04" db="EMBL/GenBank/DDBJ databases">
        <title>The reference genome of an endangered Asteraceae, Deinandra increscens subsp. villosa, native to the Central Coast of California.</title>
        <authorList>
            <person name="Guilliams M."/>
            <person name="Hasenstab-Lehman K."/>
            <person name="Meyer R."/>
            <person name="Mcevoy S."/>
        </authorList>
    </citation>
    <scope>NUCLEOTIDE SEQUENCE [LARGE SCALE GENOMIC DNA]</scope>
    <source>
        <tissue evidence="2">Leaf</tissue>
    </source>
</reference>
<dbReference type="EMBL" id="JBCNJP010000010">
    <property type="protein sequence ID" value="KAK9072460.1"/>
    <property type="molecule type" value="Genomic_DNA"/>
</dbReference>
<feature type="transmembrane region" description="Helical" evidence="1">
    <location>
        <begin position="285"/>
        <end position="303"/>
    </location>
</feature>
<comment type="subcellular location">
    <subcellularLocation>
        <location evidence="1">Golgi apparatus membrane</location>
        <topology evidence="1">Multi-pass membrane protein</topology>
    </subcellularLocation>
</comment>
<dbReference type="Proteomes" id="UP001408789">
    <property type="component" value="Unassembled WGS sequence"/>
</dbReference>
<accession>A0AAP0DC72</accession>
<comment type="function">
    <text evidence="1">Involved in the lipid remodeling steps of GPI-anchor maturation.</text>
</comment>
<dbReference type="GO" id="GO:0006506">
    <property type="term" value="P:GPI anchor biosynthetic process"/>
    <property type="evidence" value="ECO:0007669"/>
    <property type="project" value="UniProtKB-KW"/>
</dbReference>
<dbReference type="AlphaFoldDB" id="A0AAP0DC72"/>